<evidence type="ECO:0000313" key="2">
    <source>
        <dbReference type="Proteomes" id="UP000005207"/>
    </source>
</evidence>
<dbReference type="GeneTree" id="ENSGT00980000199922"/>
<accession>A0A669F849</accession>
<reference evidence="1" key="3">
    <citation type="submission" date="2025-09" db="UniProtKB">
        <authorList>
            <consortium name="Ensembl"/>
        </authorList>
    </citation>
    <scope>IDENTIFICATION</scope>
</reference>
<dbReference type="Proteomes" id="UP000005207">
    <property type="component" value="Linkage group LG22"/>
</dbReference>
<protein>
    <submittedName>
        <fullName evidence="1">Uncharacterized protein</fullName>
    </submittedName>
</protein>
<dbReference type="OMA" id="IFWAYYL"/>
<proteinExistence type="predicted"/>
<organism evidence="1 2">
    <name type="scientific">Oreochromis niloticus</name>
    <name type="common">Nile tilapia</name>
    <name type="synonym">Tilapia nilotica</name>
    <dbReference type="NCBI Taxonomy" id="8128"/>
    <lineage>
        <taxon>Eukaryota</taxon>
        <taxon>Metazoa</taxon>
        <taxon>Chordata</taxon>
        <taxon>Craniata</taxon>
        <taxon>Vertebrata</taxon>
        <taxon>Euteleostomi</taxon>
        <taxon>Actinopterygii</taxon>
        <taxon>Neopterygii</taxon>
        <taxon>Teleostei</taxon>
        <taxon>Neoteleostei</taxon>
        <taxon>Acanthomorphata</taxon>
        <taxon>Ovalentaria</taxon>
        <taxon>Cichlomorphae</taxon>
        <taxon>Cichliformes</taxon>
        <taxon>Cichlidae</taxon>
        <taxon>African cichlids</taxon>
        <taxon>Pseudocrenilabrinae</taxon>
        <taxon>Oreochromini</taxon>
        <taxon>Oreochromis</taxon>
    </lineage>
</organism>
<name>A0A669F849_ORENI</name>
<keyword evidence="2" id="KW-1185">Reference proteome</keyword>
<evidence type="ECO:0000313" key="1">
    <source>
        <dbReference type="Ensembl" id="ENSONIP00000080852.1"/>
    </source>
</evidence>
<sequence length="97" mass="11724">MPKRRGKIKFDINTYELYWRGCGQMGDFTHIFWDCPVLFDLWKGLQKEIKQVLKINVDLQLIFWAYYLTIILHKDLTYKLRLLLAAKDTIQVLWMKA</sequence>
<dbReference type="InParanoid" id="A0A669F849"/>
<dbReference type="AlphaFoldDB" id="A0A669F849"/>
<dbReference type="Ensembl" id="ENSONIT00000092040.1">
    <property type="protein sequence ID" value="ENSONIP00000080852.1"/>
    <property type="gene ID" value="ENSONIG00000042991.1"/>
</dbReference>
<reference evidence="2" key="1">
    <citation type="submission" date="2012-01" db="EMBL/GenBank/DDBJ databases">
        <title>The Genome Sequence of Oreochromis niloticus (Nile Tilapia).</title>
        <authorList>
            <consortium name="Broad Institute Genome Assembly Team"/>
            <consortium name="Broad Institute Sequencing Platform"/>
            <person name="Di Palma F."/>
            <person name="Johnson J."/>
            <person name="Lander E.S."/>
            <person name="Lindblad-Toh K."/>
        </authorList>
    </citation>
    <scope>NUCLEOTIDE SEQUENCE [LARGE SCALE GENOMIC DNA]</scope>
</reference>
<reference evidence="1" key="2">
    <citation type="submission" date="2025-08" db="UniProtKB">
        <authorList>
            <consortium name="Ensembl"/>
        </authorList>
    </citation>
    <scope>IDENTIFICATION</scope>
</reference>